<name>A0ABD5TX90_9EURY</name>
<evidence type="ECO:0008006" key="3">
    <source>
        <dbReference type="Google" id="ProtNLM"/>
    </source>
</evidence>
<evidence type="ECO:0000313" key="2">
    <source>
        <dbReference type="Proteomes" id="UP001596408"/>
    </source>
</evidence>
<dbReference type="RefSeq" id="WP_379691889.1">
    <property type="nucleotide sequence ID" value="NZ_JBHSXH010000002.1"/>
</dbReference>
<dbReference type="EMBL" id="JBHSXH010000002">
    <property type="protein sequence ID" value="MFC6823458.1"/>
    <property type="molecule type" value="Genomic_DNA"/>
</dbReference>
<dbReference type="Proteomes" id="UP001596408">
    <property type="component" value="Unassembled WGS sequence"/>
</dbReference>
<dbReference type="AlphaFoldDB" id="A0ABD5TX90"/>
<proteinExistence type="predicted"/>
<keyword evidence="2" id="KW-1185">Reference proteome</keyword>
<sequence length="72" mass="7680">MTAISCERCNTRFETDRTGATDESDTTRCPACGEKHDVPVTDGGSGPNEPSATVEADGTTVEIHVHIHKHAE</sequence>
<reference evidence="1 2" key="1">
    <citation type="journal article" date="2019" name="Int. J. Syst. Evol. Microbiol.">
        <title>The Global Catalogue of Microorganisms (GCM) 10K type strain sequencing project: providing services to taxonomists for standard genome sequencing and annotation.</title>
        <authorList>
            <consortium name="The Broad Institute Genomics Platform"/>
            <consortium name="The Broad Institute Genome Sequencing Center for Infectious Disease"/>
            <person name="Wu L."/>
            <person name="Ma J."/>
        </authorList>
    </citation>
    <scope>NUCLEOTIDE SEQUENCE [LARGE SCALE GENOMIC DNA]</scope>
    <source>
        <strain evidence="1 2">YIM 94188</strain>
    </source>
</reference>
<comment type="caution">
    <text evidence="1">The sequence shown here is derived from an EMBL/GenBank/DDBJ whole genome shotgun (WGS) entry which is preliminary data.</text>
</comment>
<protein>
    <recommendedName>
        <fullName evidence="3">Small CPxCG-related zinc finger protein</fullName>
    </recommendedName>
</protein>
<evidence type="ECO:0000313" key="1">
    <source>
        <dbReference type="EMBL" id="MFC6823458.1"/>
    </source>
</evidence>
<organism evidence="1 2">
    <name type="scientific">Halopelagius fulvigenes</name>
    <dbReference type="NCBI Taxonomy" id="1198324"/>
    <lineage>
        <taxon>Archaea</taxon>
        <taxon>Methanobacteriati</taxon>
        <taxon>Methanobacteriota</taxon>
        <taxon>Stenosarchaea group</taxon>
        <taxon>Halobacteria</taxon>
        <taxon>Halobacteriales</taxon>
        <taxon>Haloferacaceae</taxon>
    </lineage>
</organism>
<gene>
    <name evidence="1" type="ORF">ACFQEV_00340</name>
</gene>
<accession>A0ABD5TX90</accession>